<evidence type="ECO:0000313" key="3">
    <source>
        <dbReference type="Proteomes" id="UP000011782"/>
    </source>
</evidence>
<sequence>MAAATSLLKLSGSFAKPLYAVGSLVLFGILFYLLAIF</sequence>
<dbReference type="PATRIC" id="fig|1073353.3.peg.2132"/>
<protein>
    <submittedName>
        <fullName evidence="2">Uncharacterized protein</fullName>
    </submittedName>
</protein>
<evidence type="ECO:0000256" key="1">
    <source>
        <dbReference type="SAM" id="Phobius"/>
    </source>
</evidence>
<proteinExistence type="predicted"/>
<comment type="caution">
    <text evidence="2">The sequence shown here is derived from an EMBL/GenBank/DDBJ whole genome shotgun (WGS) entry which is preliminary data.</text>
</comment>
<dbReference type="AlphaFoldDB" id="M3II72"/>
<keyword evidence="1" id="KW-0812">Transmembrane</keyword>
<dbReference type="EMBL" id="AOTD01000240">
    <property type="protein sequence ID" value="EMG29791.1"/>
    <property type="molecule type" value="Genomic_DNA"/>
</dbReference>
<reference evidence="2 3" key="1">
    <citation type="submission" date="2013-02" db="EMBL/GenBank/DDBJ databases">
        <title>Co-occurrence of anaerobic bacteria in colorectal carcinomas.</title>
        <authorList>
            <person name="Holt R.A."/>
            <person name="Warren R.L."/>
            <person name="Allen-Vercoe E."/>
            <person name="Pleasance S."/>
            <person name="Freeman D.J."/>
            <person name="Watson P."/>
            <person name="Moore R."/>
            <person name="Cochrane K."/>
        </authorList>
    </citation>
    <scope>NUCLEOTIDE SEQUENCE [LARGE SCALE GENOMIC DNA]</scope>
    <source>
        <strain evidence="2 3">CC57C</strain>
    </source>
</reference>
<organism evidence="2 3">
    <name type="scientific">Campylobacter showae CC57C</name>
    <dbReference type="NCBI Taxonomy" id="1073353"/>
    <lineage>
        <taxon>Bacteria</taxon>
        <taxon>Pseudomonadati</taxon>
        <taxon>Campylobacterota</taxon>
        <taxon>Epsilonproteobacteria</taxon>
        <taxon>Campylobacterales</taxon>
        <taxon>Campylobacteraceae</taxon>
        <taxon>Campylobacter</taxon>
    </lineage>
</organism>
<dbReference type="Proteomes" id="UP000011782">
    <property type="component" value="Unassembled WGS sequence"/>
</dbReference>
<keyword evidence="1" id="KW-1133">Transmembrane helix</keyword>
<name>M3II72_9BACT</name>
<accession>M3II72</accession>
<feature type="transmembrane region" description="Helical" evidence="1">
    <location>
        <begin position="18"/>
        <end position="36"/>
    </location>
</feature>
<gene>
    <name evidence="2" type="ORF">H740_09936</name>
</gene>
<keyword evidence="1" id="KW-0472">Membrane</keyword>
<evidence type="ECO:0000313" key="2">
    <source>
        <dbReference type="EMBL" id="EMG29791.1"/>
    </source>
</evidence>